<evidence type="ECO:0000256" key="1">
    <source>
        <dbReference type="SAM" id="MobiDB-lite"/>
    </source>
</evidence>
<organism evidence="2">
    <name type="scientific">marine metagenome</name>
    <dbReference type="NCBI Taxonomy" id="408172"/>
    <lineage>
        <taxon>unclassified sequences</taxon>
        <taxon>metagenomes</taxon>
        <taxon>ecological metagenomes</taxon>
    </lineage>
</organism>
<proteinExistence type="predicted"/>
<evidence type="ECO:0000313" key="2">
    <source>
        <dbReference type="EMBL" id="SUZ55276.1"/>
    </source>
</evidence>
<feature type="region of interest" description="Disordered" evidence="1">
    <location>
        <begin position="1"/>
        <end position="26"/>
    </location>
</feature>
<reference evidence="2" key="1">
    <citation type="submission" date="2018-05" db="EMBL/GenBank/DDBJ databases">
        <authorList>
            <person name="Lanie J.A."/>
            <person name="Ng W.-L."/>
            <person name="Kazmierczak K.M."/>
            <person name="Andrzejewski T.M."/>
            <person name="Davidsen T.M."/>
            <person name="Wayne K.J."/>
            <person name="Tettelin H."/>
            <person name="Glass J.I."/>
            <person name="Rusch D."/>
            <person name="Podicherti R."/>
            <person name="Tsui H.-C.T."/>
            <person name="Winkler M.E."/>
        </authorList>
    </citation>
    <scope>NUCLEOTIDE SEQUENCE</scope>
</reference>
<dbReference type="AlphaFoldDB" id="A0A381NKZ9"/>
<sequence length="26" mass="2874">MTLRHFEQESAITCAPPASKSTALKR</sequence>
<name>A0A381NKZ9_9ZZZZ</name>
<accession>A0A381NKZ9</accession>
<protein>
    <submittedName>
        <fullName evidence="2">Uncharacterized protein</fullName>
    </submittedName>
</protein>
<gene>
    <name evidence="2" type="ORF">METZ01_LOCUS8130</name>
</gene>
<dbReference type="EMBL" id="UINC01000437">
    <property type="protein sequence ID" value="SUZ55276.1"/>
    <property type="molecule type" value="Genomic_DNA"/>
</dbReference>